<dbReference type="PANTHER" id="PTHR35802:SF1">
    <property type="entry name" value="PROTEASE SYNTHASE AND SPORULATION PROTEIN PAI 2"/>
    <property type="match status" value="1"/>
</dbReference>
<reference evidence="1 2" key="1">
    <citation type="submission" date="2018-06" db="EMBL/GenBank/DDBJ databases">
        <title>Genomic Encyclopedia of Type Strains, Phase IV (KMG-IV): sequencing the most valuable type-strain genomes for metagenomic binning, comparative biology and taxonomic classification.</title>
        <authorList>
            <person name="Goeker M."/>
        </authorList>
    </citation>
    <scope>NUCLEOTIDE SEQUENCE [LARGE SCALE GENOMIC DNA]</scope>
    <source>
        <strain evidence="1 2">DSM 25619</strain>
    </source>
</reference>
<dbReference type="PANTHER" id="PTHR35802">
    <property type="entry name" value="PROTEASE SYNTHASE AND SPORULATION PROTEIN PAI 2"/>
    <property type="match status" value="1"/>
</dbReference>
<dbReference type="AlphaFoldDB" id="A0A366E063"/>
<comment type="caution">
    <text evidence="1">The sequence shown here is derived from an EMBL/GenBank/DDBJ whole genome shotgun (WGS) entry which is preliminary data.</text>
</comment>
<sequence>MLYTKDYFQPHNDDEIFDLIDRTVLGTLITPHENGVAISHPVFMIDRQNRRLISHIAMNNDHGQYLRAGLPSVAILMDQGSYISSSWYPNYPQRDSAPTWSFMVAHIHGKPEIMSDAETVQHLQDLVVHMERGRDKPWQMKELGPGGMGRRLPNILGYTMPIEKMEVKFKLGQDERSGDMKAATEQLDKDDQQALANRMRDYCKL</sequence>
<dbReference type="Gene3D" id="2.30.110.10">
    <property type="entry name" value="Electron Transport, Fmn-binding Protein, Chain A"/>
    <property type="match status" value="1"/>
</dbReference>
<evidence type="ECO:0000313" key="2">
    <source>
        <dbReference type="Proteomes" id="UP000252893"/>
    </source>
</evidence>
<name>A0A366E063_9HYPH</name>
<proteinExistence type="predicted"/>
<dbReference type="InterPro" id="IPR007396">
    <property type="entry name" value="TR_PAI2-type"/>
</dbReference>
<dbReference type="PIRSF" id="PIRSF010372">
    <property type="entry name" value="PaiB"/>
    <property type="match status" value="1"/>
</dbReference>
<dbReference type="SUPFAM" id="SSF50475">
    <property type="entry name" value="FMN-binding split barrel"/>
    <property type="match status" value="1"/>
</dbReference>
<protein>
    <submittedName>
        <fullName evidence="1">PaiB family negative transcriptional regulator</fullName>
    </submittedName>
</protein>
<dbReference type="RefSeq" id="WP_113944215.1">
    <property type="nucleotide sequence ID" value="NZ_JBHEEG010000004.1"/>
</dbReference>
<accession>A0A366E063</accession>
<gene>
    <name evidence="1" type="ORF">DFR47_103251</name>
</gene>
<keyword evidence="2" id="KW-1185">Reference proteome</keyword>
<dbReference type="Proteomes" id="UP000252893">
    <property type="component" value="Unassembled WGS sequence"/>
</dbReference>
<dbReference type="OrthoDB" id="9794948at2"/>
<dbReference type="EMBL" id="QNRH01000003">
    <property type="protein sequence ID" value="RBO95687.1"/>
    <property type="molecule type" value="Genomic_DNA"/>
</dbReference>
<evidence type="ECO:0000313" key="1">
    <source>
        <dbReference type="EMBL" id="RBO95687.1"/>
    </source>
</evidence>
<dbReference type="InterPro" id="IPR012349">
    <property type="entry name" value="Split_barrel_FMN-bd"/>
</dbReference>
<organism evidence="1 2">
    <name type="scientific">Pseudochrobactrum asaccharolyticum</name>
    <dbReference type="NCBI Taxonomy" id="354351"/>
    <lineage>
        <taxon>Bacteria</taxon>
        <taxon>Pseudomonadati</taxon>
        <taxon>Pseudomonadota</taxon>
        <taxon>Alphaproteobacteria</taxon>
        <taxon>Hyphomicrobiales</taxon>
        <taxon>Brucellaceae</taxon>
        <taxon>Pseudochrobactrum</taxon>
    </lineage>
</organism>
<dbReference type="Pfam" id="PF04299">
    <property type="entry name" value="FMN_bind_2"/>
    <property type="match status" value="1"/>
</dbReference>